<dbReference type="InterPro" id="IPR006043">
    <property type="entry name" value="NCS2"/>
</dbReference>
<name>A0A917NU34_9PROT</name>
<feature type="transmembrane region" description="Helical" evidence="7">
    <location>
        <begin position="349"/>
        <end position="373"/>
    </location>
</feature>
<feature type="transmembrane region" description="Helical" evidence="7">
    <location>
        <begin position="435"/>
        <end position="456"/>
    </location>
</feature>
<feature type="transmembrane region" description="Helical" evidence="7">
    <location>
        <begin position="77"/>
        <end position="94"/>
    </location>
</feature>
<feature type="transmembrane region" description="Helical" evidence="7">
    <location>
        <begin position="106"/>
        <end position="127"/>
    </location>
</feature>
<evidence type="ECO:0000256" key="4">
    <source>
        <dbReference type="ARBA" id="ARBA00022692"/>
    </source>
</evidence>
<accession>A0A917NU34</accession>
<gene>
    <name evidence="8" type="ORF">GCM10011320_41800</name>
</gene>
<protein>
    <recommendedName>
        <fullName evidence="10">Xanthine/uracil/vitamin C permease</fullName>
    </recommendedName>
</protein>
<evidence type="ECO:0000313" key="9">
    <source>
        <dbReference type="Proteomes" id="UP000661507"/>
    </source>
</evidence>
<comment type="caution">
    <text evidence="8">The sequence shown here is derived from an EMBL/GenBank/DDBJ whole genome shotgun (WGS) entry which is preliminary data.</text>
</comment>
<evidence type="ECO:0000256" key="5">
    <source>
        <dbReference type="ARBA" id="ARBA00022989"/>
    </source>
</evidence>
<dbReference type="EMBL" id="BMKW01000010">
    <property type="protein sequence ID" value="GGJ29990.1"/>
    <property type="molecule type" value="Genomic_DNA"/>
</dbReference>
<dbReference type="RefSeq" id="WP_188970300.1">
    <property type="nucleotide sequence ID" value="NZ_BMKW01000010.1"/>
</dbReference>
<dbReference type="Proteomes" id="UP000661507">
    <property type="component" value="Unassembled WGS sequence"/>
</dbReference>
<dbReference type="PANTHER" id="PTHR42810:SF1">
    <property type="entry name" value="PURINE PERMEASE YWDJ-RELATED"/>
    <property type="match status" value="1"/>
</dbReference>
<feature type="transmembrane region" description="Helical" evidence="7">
    <location>
        <begin position="163"/>
        <end position="184"/>
    </location>
</feature>
<sequence length="587" mass="60664">MSDEAAGSSLGARLSALMERRGDRVPAHVPDVLLGLDDRAGPARMMALAFQQIALQSIYFVLPGMVAVAFGAGPLAATNYLCLSLMGLAFYAVLQALRRGPVGSGYAVPSTPSAVLFAPLMIAAAYGATMAQAAALTMVTGIATMLVAPLLRGLSLLLPTEVTGAVVFLVGASLLPSVMAILHFNAADPGITVAEVVVTAACFIVMVVAAVLRWPLASYAVLIGAVVGTAAALALGMTPEGAHDLLAAAPWFARPRPPALPDFGFDRALLAPFLLCVVAGLASVVGTTVAFQRATDGGWTRPDPGPIRRGVLAHGLAITLTGLAGGMGNSASSSCVGLSIATRTFARSIVLTGAAILFLLAFCPKAVALFVLVPAPVQAAMLLYVAGFMMAQGCEMIVMRTLDTRRTVVAGMGLTSGLAVLASPGFFAATMPALAAPLAMGAFVSFFANLLTLPLVRREQRFEVPLGPSAADLLQDHAFAIGGAWGLRPDTVRKLHHALTELSDLLAGRGTASMAVAATQLEEAVELTITFAGAPLPEPTRRPRATDIEAGGDAMEAVSVWLALREAARHTMRRTATGQEVRILFHD</sequence>
<evidence type="ECO:0000256" key="6">
    <source>
        <dbReference type="ARBA" id="ARBA00023136"/>
    </source>
</evidence>
<comment type="subcellular location">
    <subcellularLocation>
        <location evidence="1">Membrane</location>
        <topology evidence="1">Multi-pass membrane protein</topology>
    </subcellularLocation>
</comment>
<keyword evidence="6 7" id="KW-0472">Membrane</keyword>
<reference evidence="8" key="2">
    <citation type="submission" date="2020-09" db="EMBL/GenBank/DDBJ databases">
        <authorList>
            <person name="Sun Q."/>
            <person name="Zhou Y."/>
        </authorList>
    </citation>
    <scope>NUCLEOTIDE SEQUENCE</scope>
    <source>
        <strain evidence="8">CGMCC 1.3617</strain>
    </source>
</reference>
<feature type="transmembrane region" description="Helical" evidence="7">
    <location>
        <begin position="410"/>
        <end position="429"/>
    </location>
</feature>
<keyword evidence="3" id="KW-0813">Transport</keyword>
<evidence type="ECO:0000256" key="2">
    <source>
        <dbReference type="ARBA" id="ARBA00008821"/>
    </source>
</evidence>
<reference evidence="8" key="1">
    <citation type="journal article" date="2014" name="Int. J. Syst. Evol. Microbiol.">
        <title>Complete genome sequence of Corynebacterium casei LMG S-19264T (=DSM 44701T), isolated from a smear-ripened cheese.</title>
        <authorList>
            <consortium name="US DOE Joint Genome Institute (JGI-PGF)"/>
            <person name="Walter F."/>
            <person name="Albersmeier A."/>
            <person name="Kalinowski J."/>
            <person name="Ruckert C."/>
        </authorList>
    </citation>
    <scope>NUCLEOTIDE SEQUENCE</scope>
    <source>
        <strain evidence="8">CGMCC 1.3617</strain>
    </source>
</reference>
<dbReference type="GO" id="GO:0005886">
    <property type="term" value="C:plasma membrane"/>
    <property type="evidence" value="ECO:0007669"/>
    <property type="project" value="TreeGrafter"/>
</dbReference>
<dbReference type="AlphaFoldDB" id="A0A917NU34"/>
<proteinExistence type="inferred from homology"/>
<dbReference type="Pfam" id="PF00860">
    <property type="entry name" value="Xan_ur_permease"/>
    <property type="match status" value="1"/>
</dbReference>
<feature type="transmembrane region" description="Helical" evidence="7">
    <location>
        <begin position="269"/>
        <end position="291"/>
    </location>
</feature>
<organism evidence="8 9">
    <name type="scientific">Neoroseomonas lacus</name>
    <dbReference type="NCBI Taxonomy" id="287609"/>
    <lineage>
        <taxon>Bacteria</taxon>
        <taxon>Pseudomonadati</taxon>
        <taxon>Pseudomonadota</taxon>
        <taxon>Alphaproteobacteria</taxon>
        <taxon>Acetobacterales</taxon>
        <taxon>Acetobacteraceae</taxon>
        <taxon>Neoroseomonas</taxon>
    </lineage>
</organism>
<feature type="transmembrane region" description="Helical" evidence="7">
    <location>
        <begin position="53"/>
        <end position="71"/>
    </location>
</feature>
<comment type="similarity">
    <text evidence="2">Belongs to the nucleobase:cation symporter-2 (NCS2) (TC 2.A.40) family.</text>
</comment>
<dbReference type="GO" id="GO:0042907">
    <property type="term" value="F:xanthine transmembrane transporter activity"/>
    <property type="evidence" value="ECO:0007669"/>
    <property type="project" value="TreeGrafter"/>
</dbReference>
<keyword evidence="5 7" id="KW-1133">Transmembrane helix</keyword>
<evidence type="ECO:0000256" key="7">
    <source>
        <dbReference type="SAM" id="Phobius"/>
    </source>
</evidence>
<keyword evidence="9" id="KW-1185">Reference proteome</keyword>
<feature type="transmembrane region" description="Helical" evidence="7">
    <location>
        <begin position="133"/>
        <end position="151"/>
    </location>
</feature>
<evidence type="ECO:0008006" key="10">
    <source>
        <dbReference type="Google" id="ProtNLM"/>
    </source>
</evidence>
<feature type="transmembrane region" description="Helical" evidence="7">
    <location>
        <begin position="190"/>
        <end position="212"/>
    </location>
</feature>
<evidence type="ECO:0000256" key="1">
    <source>
        <dbReference type="ARBA" id="ARBA00004141"/>
    </source>
</evidence>
<keyword evidence="4 7" id="KW-0812">Transmembrane</keyword>
<evidence type="ECO:0000256" key="3">
    <source>
        <dbReference type="ARBA" id="ARBA00022448"/>
    </source>
</evidence>
<evidence type="ECO:0000313" key="8">
    <source>
        <dbReference type="EMBL" id="GGJ29990.1"/>
    </source>
</evidence>
<dbReference type="PANTHER" id="PTHR42810">
    <property type="entry name" value="PURINE PERMEASE C1399.01C-RELATED"/>
    <property type="match status" value="1"/>
</dbReference>
<feature type="transmembrane region" description="Helical" evidence="7">
    <location>
        <begin position="219"/>
        <end position="237"/>
    </location>
</feature>